<gene>
    <name evidence="1" type="ORF">BWY41_01595</name>
</gene>
<evidence type="ECO:0008006" key="2">
    <source>
        <dbReference type="Google" id="ProtNLM"/>
    </source>
</evidence>
<evidence type="ECO:0000313" key="1">
    <source>
        <dbReference type="EMBL" id="OQA55737.1"/>
    </source>
</evidence>
<reference evidence="1" key="1">
    <citation type="submission" date="2017-02" db="EMBL/GenBank/DDBJ databases">
        <title>Delving into the versatile metabolic prowess of the omnipresent phylum Bacteroidetes.</title>
        <authorList>
            <person name="Nobu M.K."/>
            <person name="Mei R."/>
            <person name="Narihiro T."/>
            <person name="Kuroda K."/>
            <person name="Liu W.-T."/>
        </authorList>
    </citation>
    <scope>NUCLEOTIDE SEQUENCE</scope>
    <source>
        <strain evidence="1">ADurb.Bin276</strain>
    </source>
</reference>
<dbReference type="AlphaFoldDB" id="A0A1V5SML5"/>
<protein>
    <recommendedName>
        <fullName evidence="2">AbiEi antitoxin C-terminal domain-containing protein</fullName>
    </recommendedName>
</protein>
<organism evidence="1">
    <name type="scientific">Candidatus Atribacter allofermentans</name>
    <dbReference type="NCBI Taxonomy" id="1852833"/>
    <lineage>
        <taxon>Bacteria</taxon>
        <taxon>Pseudomonadati</taxon>
        <taxon>Atribacterota</taxon>
        <taxon>Atribacteria</taxon>
        <taxon>Atribacterales</taxon>
        <taxon>Atribacteraceae</taxon>
        <taxon>Atribacter</taxon>
    </lineage>
</organism>
<accession>A0A1V5SML5</accession>
<dbReference type="Proteomes" id="UP000485569">
    <property type="component" value="Unassembled WGS sequence"/>
</dbReference>
<dbReference type="EMBL" id="MWBQ01000143">
    <property type="protein sequence ID" value="OQA55737.1"/>
    <property type="molecule type" value="Genomic_DNA"/>
</dbReference>
<proteinExistence type="predicted"/>
<name>A0A1V5SML5_9BACT</name>
<sequence>MKWEEFLKQVNHLPVIESEMLLTGAADPAALSVQLVRWAKAGKIIQVKRGVYLLSEIYRKIDVYEPHLASILIKPSYISLEKALEFHGFIPEGVPVYTSVTTKRSGRFITPVGVFDYRHLQPSLFWGYQSITLRQQTAFIAQPEKALLDFFYLKKIKVSHDFLEEMRLQNCEIISNQTLIAYAQRFQKPGILAAAKTLQQYLITQKGYVKLQ</sequence>
<comment type="caution">
    <text evidence="1">The sequence shown here is derived from an EMBL/GenBank/DDBJ whole genome shotgun (WGS) entry which is preliminary data.</text>
</comment>